<protein>
    <recommendedName>
        <fullName evidence="6">SH3 domain-containing protein</fullName>
    </recommendedName>
</protein>
<dbReference type="Pfam" id="PF14604">
    <property type="entry name" value="SH3_9"/>
    <property type="match status" value="1"/>
</dbReference>
<evidence type="ECO:0000256" key="4">
    <source>
        <dbReference type="SAM" id="Phobius"/>
    </source>
</evidence>
<feature type="compositionally biased region" description="Polar residues" evidence="3">
    <location>
        <begin position="124"/>
        <end position="144"/>
    </location>
</feature>
<comment type="caution">
    <text evidence="7">The sequence shown here is derived from an EMBL/GenBank/DDBJ whole genome shotgun (WGS) entry which is preliminary data.</text>
</comment>
<dbReference type="Gene3D" id="2.30.30.40">
    <property type="entry name" value="SH3 Domains"/>
    <property type="match status" value="1"/>
</dbReference>
<evidence type="ECO:0000256" key="2">
    <source>
        <dbReference type="PROSITE-ProRule" id="PRU00192"/>
    </source>
</evidence>
<feature type="chain" id="PRO_5040361665" description="SH3 domain-containing protein" evidence="5">
    <location>
        <begin position="28"/>
        <end position="378"/>
    </location>
</feature>
<keyword evidence="8" id="KW-1185">Reference proteome</keyword>
<evidence type="ECO:0000313" key="7">
    <source>
        <dbReference type="EMBL" id="KAF9993571.1"/>
    </source>
</evidence>
<feature type="compositionally biased region" description="Low complexity" evidence="3">
    <location>
        <begin position="66"/>
        <end position="95"/>
    </location>
</feature>
<evidence type="ECO:0000259" key="6">
    <source>
        <dbReference type="PROSITE" id="PS50002"/>
    </source>
</evidence>
<feature type="transmembrane region" description="Helical" evidence="4">
    <location>
        <begin position="171"/>
        <end position="192"/>
    </location>
</feature>
<keyword evidence="5" id="KW-0732">Signal</keyword>
<sequence length="378" mass="39698">MRHFRHYHTLAIVAIFALSASVLTTDAWPLRENALESAHQLVEHGTTGGIPSLQKRQKEKDPGTGKPEPTTTDESPKPTTTQDTTKSSQTQQPTTRVSTTDAQPKPTTTVAHTTAQAPKPAPSSHGTSGSAQQTVSVSGSNSGVLPTGSGSGSPTSPEDGEGVPTKVSHKVLIGIGTVGGMIVFALGGLAFCRHRRKKNLAKALLQQTAQFNNNNPYAKLSEAGTPAKESLPMTPTKPLGSCNAVSAYMPALADEIEIGIGESVTILQEYDDGWCLGVNNSRNGIKGVFPRYCLEGYYDPQYAGNAQGGGGPGYYPPEQGFKAMNKRMSSIPPGGWNNGPPVYNGGGGYNGDYPSNPNQQYQGQGGQGGQGFYNQGGY</sequence>
<keyword evidence="4" id="KW-0812">Transmembrane</keyword>
<proteinExistence type="predicted"/>
<feature type="compositionally biased region" description="Polar residues" evidence="3">
    <location>
        <begin position="96"/>
        <end position="116"/>
    </location>
</feature>
<dbReference type="EMBL" id="JAAAHW010001799">
    <property type="protein sequence ID" value="KAF9993571.1"/>
    <property type="molecule type" value="Genomic_DNA"/>
</dbReference>
<evidence type="ECO:0000256" key="1">
    <source>
        <dbReference type="ARBA" id="ARBA00022443"/>
    </source>
</evidence>
<feature type="region of interest" description="Disordered" evidence="3">
    <location>
        <begin position="335"/>
        <end position="378"/>
    </location>
</feature>
<dbReference type="PROSITE" id="PS50002">
    <property type="entry name" value="SH3"/>
    <property type="match status" value="1"/>
</dbReference>
<gene>
    <name evidence="7" type="ORF">BGZ65_010870</name>
</gene>
<feature type="region of interest" description="Disordered" evidence="3">
    <location>
        <begin position="45"/>
        <end position="164"/>
    </location>
</feature>
<keyword evidence="4" id="KW-1133">Transmembrane helix</keyword>
<dbReference type="InterPro" id="IPR001452">
    <property type="entry name" value="SH3_domain"/>
</dbReference>
<evidence type="ECO:0000256" key="5">
    <source>
        <dbReference type="SAM" id="SignalP"/>
    </source>
</evidence>
<evidence type="ECO:0000256" key="3">
    <source>
        <dbReference type="SAM" id="MobiDB-lite"/>
    </source>
</evidence>
<feature type="signal peptide" evidence="5">
    <location>
        <begin position="1"/>
        <end position="27"/>
    </location>
</feature>
<dbReference type="AlphaFoldDB" id="A0A9P6SRH9"/>
<organism evidence="7 8">
    <name type="scientific">Modicella reniformis</name>
    <dbReference type="NCBI Taxonomy" id="1440133"/>
    <lineage>
        <taxon>Eukaryota</taxon>
        <taxon>Fungi</taxon>
        <taxon>Fungi incertae sedis</taxon>
        <taxon>Mucoromycota</taxon>
        <taxon>Mortierellomycotina</taxon>
        <taxon>Mortierellomycetes</taxon>
        <taxon>Mortierellales</taxon>
        <taxon>Mortierellaceae</taxon>
        <taxon>Modicella</taxon>
    </lineage>
</organism>
<dbReference type="SUPFAM" id="SSF50044">
    <property type="entry name" value="SH3-domain"/>
    <property type="match status" value="1"/>
</dbReference>
<dbReference type="Proteomes" id="UP000749646">
    <property type="component" value="Unassembled WGS sequence"/>
</dbReference>
<dbReference type="OrthoDB" id="5340910at2759"/>
<accession>A0A9P6SRH9</accession>
<keyword evidence="1 2" id="KW-0728">SH3 domain</keyword>
<feature type="compositionally biased region" description="Low complexity" evidence="3">
    <location>
        <begin position="146"/>
        <end position="157"/>
    </location>
</feature>
<feature type="domain" description="SH3" evidence="6">
    <location>
        <begin position="237"/>
        <end position="299"/>
    </location>
</feature>
<dbReference type="SMART" id="SM00326">
    <property type="entry name" value="SH3"/>
    <property type="match status" value="1"/>
</dbReference>
<feature type="compositionally biased region" description="Low complexity" evidence="3">
    <location>
        <begin position="351"/>
        <end position="362"/>
    </location>
</feature>
<evidence type="ECO:0000313" key="8">
    <source>
        <dbReference type="Proteomes" id="UP000749646"/>
    </source>
</evidence>
<feature type="compositionally biased region" description="Gly residues" evidence="3">
    <location>
        <begin position="363"/>
        <end position="378"/>
    </location>
</feature>
<reference evidence="7" key="1">
    <citation type="journal article" date="2020" name="Fungal Divers.">
        <title>Resolving the Mortierellaceae phylogeny through synthesis of multi-gene phylogenetics and phylogenomics.</title>
        <authorList>
            <person name="Vandepol N."/>
            <person name="Liber J."/>
            <person name="Desiro A."/>
            <person name="Na H."/>
            <person name="Kennedy M."/>
            <person name="Barry K."/>
            <person name="Grigoriev I.V."/>
            <person name="Miller A.N."/>
            <person name="O'Donnell K."/>
            <person name="Stajich J.E."/>
            <person name="Bonito G."/>
        </authorList>
    </citation>
    <scope>NUCLEOTIDE SEQUENCE</scope>
    <source>
        <strain evidence="7">MES-2147</strain>
    </source>
</reference>
<name>A0A9P6SRH9_9FUNG</name>
<keyword evidence="4" id="KW-0472">Membrane</keyword>
<dbReference type="InterPro" id="IPR036028">
    <property type="entry name" value="SH3-like_dom_sf"/>
</dbReference>